<dbReference type="RefSeq" id="WP_168822170.1">
    <property type="nucleotide sequence ID" value="NZ_CP073013.1"/>
</dbReference>
<comment type="caution">
    <text evidence="1">The sequence shown here is derived from an EMBL/GenBank/DDBJ whole genome shotgun (WGS) entry which is preliminary data.</text>
</comment>
<evidence type="ECO:0000313" key="2">
    <source>
        <dbReference type="Proteomes" id="UP000586067"/>
    </source>
</evidence>
<proteinExistence type="predicted"/>
<organism evidence="1 2">
    <name type="scientific">Marinomonas profundi</name>
    <dbReference type="NCBI Taxonomy" id="2726122"/>
    <lineage>
        <taxon>Bacteria</taxon>
        <taxon>Pseudomonadati</taxon>
        <taxon>Pseudomonadota</taxon>
        <taxon>Gammaproteobacteria</taxon>
        <taxon>Oceanospirillales</taxon>
        <taxon>Oceanospirillaceae</taxon>
        <taxon>Marinomonas</taxon>
    </lineage>
</organism>
<protein>
    <submittedName>
        <fullName evidence="1">Uncharacterized protein</fullName>
    </submittedName>
</protein>
<accession>A0A847QW35</accession>
<dbReference type="Proteomes" id="UP000586067">
    <property type="component" value="Unassembled WGS sequence"/>
</dbReference>
<dbReference type="EMBL" id="JABAEK010000001">
    <property type="protein sequence ID" value="NLQ16189.1"/>
    <property type="molecule type" value="Genomic_DNA"/>
</dbReference>
<dbReference type="AlphaFoldDB" id="A0A847QW35"/>
<evidence type="ECO:0000313" key="1">
    <source>
        <dbReference type="EMBL" id="NLQ16189.1"/>
    </source>
</evidence>
<keyword evidence="2" id="KW-1185">Reference proteome</keyword>
<gene>
    <name evidence="1" type="ORF">HGG82_00950</name>
</gene>
<name>A0A847QW35_9GAMM</name>
<sequence length="358" mass="40717">MSTTDFEVELILHNIEKCGLYEATEQGSRQIVHKSDVPKCLGIEELLIEVEQWAIASGQPLANTCPDIIPDEKKIYCYNITKLQDTFLAAFWVALPRGRAGVSTLPGNRPVKGEIPKNPRGNLDVHDIPGFMAYFLFLPKLNRLATVQLWFKGFGKPYVSTPKLKSYLEAYMNGHSLYRCKDGGFSEKKSSDPTQVLNASLVSKVDWNRRYGDSELDTVKKYASDIYKVTYQIKQPDLIPKTANRQLWQAKESVAGYMNHSGDFDKKRQIRMVVPVAGMLKSEVEELEQNFEQFTKEQAFNVGFQISGHGREYWLSGSYSKEGDTINLKTQKGNREFPDQDAFHKELLSRFGSFLRSS</sequence>
<reference evidence="1 2" key="1">
    <citation type="submission" date="2020-04" db="EMBL/GenBank/DDBJ databases">
        <title>Marinomonas sp. M1K-6 isolated from the deep seawater of the Mariana Trench.</title>
        <authorList>
            <person name="Li Y."/>
        </authorList>
    </citation>
    <scope>NUCLEOTIDE SEQUENCE [LARGE SCALE GENOMIC DNA]</scope>
    <source>
        <strain evidence="1 2">M1K-6</strain>
    </source>
</reference>